<organism evidence="1 2">
    <name type="scientific">Microbacterium azadirachtae</name>
    <dbReference type="NCBI Taxonomy" id="582680"/>
    <lineage>
        <taxon>Bacteria</taxon>
        <taxon>Bacillati</taxon>
        <taxon>Actinomycetota</taxon>
        <taxon>Actinomycetes</taxon>
        <taxon>Micrococcales</taxon>
        <taxon>Microbacteriaceae</taxon>
        <taxon>Microbacterium</taxon>
    </lineage>
</organism>
<dbReference type="RefSeq" id="WP_045273791.1">
    <property type="nucleotide sequence ID" value="NZ_JYIX01000040.1"/>
</dbReference>
<dbReference type="PATRIC" id="fig|582680.6.peg.3847"/>
<evidence type="ECO:0008006" key="3">
    <source>
        <dbReference type="Google" id="ProtNLM"/>
    </source>
</evidence>
<name>A0A0F0LH05_9MICO</name>
<dbReference type="Proteomes" id="UP000033740">
    <property type="component" value="Unassembled WGS sequence"/>
</dbReference>
<dbReference type="InterPro" id="IPR004260">
    <property type="entry name" value="Pyr-dimer_DNA_glycosylase"/>
</dbReference>
<accession>A0A0F0LH05</accession>
<dbReference type="STRING" id="582680.RS86_03760"/>
<sequence length="144" mass="16760">MRLWSVHPQHYDRQALTACWREGLLAQAIIADPTRRGYAHHPQLQRFRETRDPLAAIGDYLAAVVDEADARGYRFAREKILKTGPVERIPVPRGQLEYEWGHLLRKLEVRTPDLWERWRTLPLPAPHPLFTVVDGPIADWERVG</sequence>
<comment type="caution">
    <text evidence="1">The sequence shown here is derived from an EMBL/GenBank/DDBJ whole genome shotgun (WGS) entry which is preliminary data.</text>
</comment>
<protein>
    <recommendedName>
        <fullName evidence="3">Pyrimidine dimer DNA glycosylase</fullName>
    </recommendedName>
</protein>
<keyword evidence="2" id="KW-1185">Reference proteome</keyword>
<dbReference type="AlphaFoldDB" id="A0A0F0LH05"/>
<proteinExistence type="predicted"/>
<evidence type="ECO:0000313" key="1">
    <source>
        <dbReference type="EMBL" id="KJL30816.1"/>
    </source>
</evidence>
<gene>
    <name evidence="1" type="ORF">RS86_03760</name>
</gene>
<dbReference type="Pfam" id="PF03013">
    <property type="entry name" value="Pyr_excise"/>
    <property type="match status" value="1"/>
</dbReference>
<reference evidence="1 2" key="1">
    <citation type="submission" date="2015-02" db="EMBL/GenBank/DDBJ databases">
        <title>Draft genome sequences of ten Microbacterium spp. with emphasis on heavy metal contaminated environments.</title>
        <authorList>
            <person name="Corretto E."/>
        </authorList>
    </citation>
    <scope>NUCLEOTIDE SEQUENCE [LARGE SCALE GENOMIC DNA]</scope>
    <source>
        <strain evidence="1 2">ARN176</strain>
    </source>
</reference>
<evidence type="ECO:0000313" key="2">
    <source>
        <dbReference type="Proteomes" id="UP000033740"/>
    </source>
</evidence>
<dbReference type="EMBL" id="JYIX01000040">
    <property type="protein sequence ID" value="KJL30816.1"/>
    <property type="molecule type" value="Genomic_DNA"/>
</dbReference>